<organism evidence="1">
    <name type="scientific">marine metagenome</name>
    <dbReference type="NCBI Taxonomy" id="408172"/>
    <lineage>
        <taxon>unclassified sequences</taxon>
        <taxon>metagenomes</taxon>
        <taxon>ecological metagenomes</taxon>
    </lineage>
</organism>
<evidence type="ECO:0000313" key="1">
    <source>
        <dbReference type="EMBL" id="SVE16359.1"/>
    </source>
</evidence>
<proteinExistence type="predicted"/>
<reference evidence="1" key="1">
    <citation type="submission" date="2018-05" db="EMBL/GenBank/DDBJ databases">
        <authorList>
            <person name="Lanie J.A."/>
            <person name="Ng W.-L."/>
            <person name="Kazmierczak K.M."/>
            <person name="Andrzejewski T.M."/>
            <person name="Davidsen T.M."/>
            <person name="Wayne K.J."/>
            <person name="Tettelin H."/>
            <person name="Glass J.I."/>
            <person name="Rusch D."/>
            <person name="Podicherti R."/>
            <person name="Tsui H.-C.T."/>
            <person name="Winkler M.E."/>
        </authorList>
    </citation>
    <scope>NUCLEOTIDE SEQUENCE</scope>
</reference>
<sequence>MNIVKDIQIHENAHLHAEHFDV</sequence>
<feature type="non-terminal residue" evidence="1">
    <location>
        <position position="22"/>
    </location>
</feature>
<dbReference type="AlphaFoldDB" id="A0A383B9D2"/>
<accession>A0A383B9D2</accession>
<gene>
    <name evidence="1" type="ORF">METZ01_LOCUS469213</name>
</gene>
<name>A0A383B9D2_9ZZZZ</name>
<protein>
    <submittedName>
        <fullName evidence="1">Uncharacterized protein</fullName>
    </submittedName>
</protein>
<dbReference type="EMBL" id="UINC01198414">
    <property type="protein sequence ID" value="SVE16359.1"/>
    <property type="molecule type" value="Genomic_DNA"/>
</dbReference>